<evidence type="ECO:0000259" key="18">
    <source>
        <dbReference type="PROSITE" id="PS50262"/>
    </source>
</evidence>
<proteinExistence type="inferred from homology"/>
<evidence type="ECO:0000256" key="7">
    <source>
        <dbReference type="ARBA" id="ARBA00022989"/>
    </source>
</evidence>
<gene>
    <name evidence="19" type="ORF">SPARVUS_LOCUS3781141</name>
</gene>
<evidence type="ECO:0000256" key="4">
    <source>
        <dbReference type="ARBA" id="ARBA00022692"/>
    </source>
</evidence>
<evidence type="ECO:0000256" key="11">
    <source>
        <dbReference type="ARBA" id="ARBA00023157"/>
    </source>
</evidence>
<keyword evidence="6" id="KW-0732">Signal</keyword>
<dbReference type="Pfam" id="PF00001">
    <property type="entry name" value="7tm_1"/>
    <property type="match status" value="1"/>
</dbReference>
<evidence type="ECO:0000256" key="3">
    <source>
        <dbReference type="ARBA" id="ARBA00022475"/>
    </source>
</evidence>
<dbReference type="InterPro" id="IPR003912">
    <property type="entry name" value="Protea_act_rcpt"/>
</dbReference>
<feature type="transmembrane region" description="Helical" evidence="17">
    <location>
        <begin position="148"/>
        <end position="168"/>
    </location>
</feature>
<evidence type="ECO:0000256" key="15">
    <source>
        <dbReference type="ARBA" id="ARBA00031780"/>
    </source>
</evidence>
<evidence type="ECO:0000313" key="19">
    <source>
        <dbReference type="EMBL" id="CAI9551736.1"/>
    </source>
</evidence>
<evidence type="ECO:0000256" key="16">
    <source>
        <dbReference type="RuleBase" id="RU000688"/>
    </source>
</evidence>
<evidence type="ECO:0000256" key="5">
    <source>
        <dbReference type="ARBA" id="ARBA00022696"/>
    </source>
</evidence>
<dbReference type="PRINTS" id="PR00908">
    <property type="entry name" value="THROMBINR"/>
</dbReference>
<dbReference type="Gene3D" id="1.20.1070.10">
    <property type="entry name" value="Rhodopsin 7-helix transmembrane proteins"/>
    <property type="match status" value="1"/>
</dbReference>
<evidence type="ECO:0000256" key="10">
    <source>
        <dbReference type="ARBA" id="ARBA00023136"/>
    </source>
</evidence>
<dbReference type="PROSITE" id="PS00237">
    <property type="entry name" value="G_PROTEIN_RECEP_F1_1"/>
    <property type="match status" value="1"/>
</dbReference>
<comment type="similarity">
    <text evidence="16">Belongs to the G-protein coupled receptor 1 family.</text>
</comment>
<organism evidence="19 20">
    <name type="scientific">Staurois parvus</name>
    <dbReference type="NCBI Taxonomy" id="386267"/>
    <lineage>
        <taxon>Eukaryota</taxon>
        <taxon>Metazoa</taxon>
        <taxon>Chordata</taxon>
        <taxon>Craniata</taxon>
        <taxon>Vertebrata</taxon>
        <taxon>Euteleostomi</taxon>
        <taxon>Amphibia</taxon>
        <taxon>Batrachia</taxon>
        <taxon>Anura</taxon>
        <taxon>Neobatrachia</taxon>
        <taxon>Ranoidea</taxon>
        <taxon>Ranidae</taxon>
        <taxon>Staurois</taxon>
    </lineage>
</organism>
<dbReference type="PANTHER" id="PTHR24232:SF20">
    <property type="entry name" value="PROTEINASE-ACTIVATED RECEPTOR 1"/>
    <property type="match status" value="1"/>
</dbReference>
<feature type="transmembrane region" description="Helical" evidence="17">
    <location>
        <begin position="33"/>
        <end position="57"/>
    </location>
</feature>
<feature type="domain" description="G-protein coupled receptors family 1 profile" evidence="18">
    <location>
        <begin position="48"/>
        <end position="299"/>
    </location>
</feature>
<dbReference type="PROSITE" id="PS50262">
    <property type="entry name" value="G_PROTEIN_RECEP_F1_2"/>
    <property type="match status" value="1"/>
</dbReference>
<comment type="subcellular location">
    <subcellularLocation>
        <location evidence="1">Cell membrane</location>
        <topology evidence="1">Multi-pass membrane protein</topology>
    </subcellularLocation>
</comment>
<keyword evidence="11" id="KW-1015">Disulfide bond</keyword>
<accession>A0ABN9BW69</accession>
<evidence type="ECO:0000256" key="17">
    <source>
        <dbReference type="SAM" id="Phobius"/>
    </source>
</evidence>
<keyword evidence="12 16" id="KW-0675">Receptor</keyword>
<dbReference type="PANTHER" id="PTHR24232">
    <property type="entry name" value="G-PROTEIN COUPLED RECEPTOR"/>
    <property type="match status" value="1"/>
</dbReference>
<evidence type="ECO:0000256" key="13">
    <source>
        <dbReference type="ARBA" id="ARBA00023180"/>
    </source>
</evidence>
<evidence type="ECO:0000256" key="1">
    <source>
        <dbReference type="ARBA" id="ARBA00004651"/>
    </source>
</evidence>
<dbReference type="PRINTS" id="PR01428">
    <property type="entry name" value="PROTEASEAR"/>
</dbReference>
<sequence length="332" mass="38993">MWTINFHNSSYVEYNIVSENEDLSLRSWWLTKFVPSIHTIVFLLALPLNLMAIVMFLAKMQVRKPAVVYMLNLATADVLFVCILPFRIVYRFMGNNWLLGEWMCRFVTLSFYCNKYCSILFMTSISVDRYLAVVYPIRSLSWRTVNRAWPVCGVIWVISFAGTVPLLTHRLTFPITALNITTCFDVQDANEFEGFSFHYFIAYRLIFFVLPLFIITWCYIGTICSLCQTKVDRTHWRSRAVYLTAVVLFVFALSFGPTNVIFFAYCLKMYRYSDDSLNFTYILSASMSNIRCCLNPIIYYYASFQYQTYVYSLLCRRKQAMNRRTKGMPMLS</sequence>
<dbReference type="InterPro" id="IPR000276">
    <property type="entry name" value="GPCR_Rhodpsn"/>
</dbReference>
<keyword evidence="5" id="KW-0356">Hemostasis</keyword>
<evidence type="ECO:0000256" key="12">
    <source>
        <dbReference type="ARBA" id="ARBA00023170"/>
    </source>
</evidence>
<dbReference type="PRINTS" id="PR00237">
    <property type="entry name" value="GPCRRHODOPSN"/>
</dbReference>
<evidence type="ECO:0000256" key="6">
    <source>
        <dbReference type="ARBA" id="ARBA00022729"/>
    </source>
</evidence>
<feature type="transmembrane region" description="Helical" evidence="17">
    <location>
        <begin position="201"/>
        <end position="220"/>
    </location>
</feature>
<dbReference type="Proteomes" id="UP001162483">
    <property type="component" value="Unassembled WGS sequence"/>
</dbReference>
<feature type="transmembrane region" description="Helical" evidence="17">
    <location>
        <begin position="241"/>
        <end position="265"/>
    </location>
</feature>
<dbReference type="InterPro" id="IPR017452">
    <property type="entry name" value="GPCR_Rhodpsn_7TM"/>
</dbReference>
<keyword evidence="3" id="KW-1003">Cell membrane</keyword>
<evidence type="ECO:0000313" key="20">
    <source>
        <dbReference type="Proteomes" id="UP001162483"/>
    </source>
</evidence>
<keyword evidence="8 16" id="KW-0297">G-protein coupled receptor</keyword>
<keyword evidence="7 17" id="KW-1133">Transmembrane helix</keyword>
<keyword evidence="20" id="KW-1185">Reference proteome</keyword>
<feature type="transmembrane region" description="Helical" evidence="17">
    <location>
        <begin position="297"/>
        <end position="314"/>
    </location>
</feature>
<keyword evidence="10 17" id="KW-0472">Membrane</keyword>
<keyword evidence="13" id="KW-0325">Glycoprotein</keyword>
<name>A0ABN9BW69_9NEOB</name>
<dbReference type="InterPro" id="IPR000935">
    <property type="entry name" value="Thrmbn_rcpt"/>
</dbReference>
<feature type="transmembrane region" description="Helical" evidence="17">
    <location>
        <begin position="69"/>
        <end position="89"/>
    </location>
</feature>
<dbReference type="EMBL" id="CATNWA010006250">
    <property type="protein sequence ID" value="CAI9551736.1"/>
    <property type="molecule type" value="Genomic_DNA"/>
</dbReference>
<evidence type="ECO:0000256" key="9">
    <source>
        <dbReference type="ARBA" id="ARBA00023084"/>
    </source>
</evidence>
<evidence type="ECO:0000256" key="2">
    <source>
        <dbReference type="ARBA" id="ARBA00019705"/>
    </source>
</evidence>
<keyword evidence="14 16" id="KW-0807">Transducer</keyword>
<reference evidence="19" key="1">
    <citation type="submission" date="2023-05" db="EMBL/GenBank/DDBJ databases">
        <authorList>
            <person name="Stuckert A."/>
        </authorList>
    </citation>
    <scope>NUCLEOTIDE SEQUENCE</scope>
</reference>
<keyword evidence="4 16" id="KW-0812">Transmembrane</keyword>
<keyword evidence="9" id="KW-0094">Blood coagulation</keyword>
<evidence type="ECO:0000256" key="14">
    <source>
        <dbReference type="ARBA" id="ARBA00023224"/>
    </source>
</evidence>
<evidence type="ECO:0000256" key="8">
    <source>
        <dbReference type="ARBA" id="ARBA00023040"/>
    </source>
</evidence>
<comment type="caution">
    <text evidence="19">The sequence shown here is derived from an EMBL/GenBank/DDBJ whole genome shotgun (WGS) entry which is preliminary data.</text>
</comment>
<dbReference type="SUPFAM" id="SSF81321">
    <property type="entry name" value="Family A G protein-coupled receptor-like"/>
    <property type="match status" value="1"/>
</dbReference>
<protein>
    <recommendedName>
        <fullName evidence="2">Proteinase-activated receptor 1</fullName>
    </recommendedName>
    <alternativeName>
        <fullName evidence="15">Thrombin receptor</fullName>
    </alternativeName>
</protein>
<feature type="transmembrane region" description="Helical" evidence="17">
    <location>
        <begin position="109"/>
        <end position="127"/>
    </location>
</feature>